<evidence type="ECO:0008006" key="3">
    <source>
        <dbReference type="Google" id="ProtNLM"/>
    </source>
</evidence>
<dbReference type="OrthoDB" id="6440753at2"/>
<comment type="caution">
    <text evidence="1">The sequence shown here is derived from an EMBL/GenBank/DDBJ whole genome shotgun (WGS) entry which is preliminary data.</text>
</comment>
<proteinExistence type="predicted"/>
<organism evidence="1 2">
    <name type="scientific">Paenibacillus popilliae ATCC 14706</name>
    <dbReference type="NCBI Taxonomy" id="1212764"/>
    <lineage>
        <taxon>Bacteria</taxon>
        <taxon>Bacillati</taxon>
        <taxon>Bacillota</taxon>
        <taxon>Bacilli</taxon>
        <taxon>Bacillales</taxon>
        <taxon>Paenibacillaceae</taxon>
        <taxon>Paenibacillus</taxon>
    </lineage>
</organism>
<dbReference type="AlphaFoldDB" id="M9M3S1"/>
<sequence length="370" mass="40392">MAEYTQTKFDSKSFNPVAFGKYVERIPSTKRNELIKSRALRGNQQIKDVFSSQTGTAFATIPMTGRIGGKPVNYDGQTNIDAQKTTTFERGVVVIGRAQAWIEQDFSSDITGGVNFMDNVAQQVAEYWDGIDQDTLLSILKGLFSMSGTKNLEFVNGHTLDITGKLGEDKEGNPLANVGAATLNSAIQKACGDNKAKFTLAIMHSVVATNLENIRLLTYLKQTDANGIQRDLAIATWNGRIVLIDDAMPVETVPSQGAEGKPGYVPAYEKYTTYIFGDGAFDYENIGAKVAFEMSRDPKTNGGQDTLYSRHRKVFAPFGISYTKKSQASLSPTDGELANGSNWELVHNGGTTKEYIDHKAIPIARIISKG</sequence>
<reference evidence="1 2" key="1">
    <citation type="submission" date="2012-10" db="EMBL/GenBank/DDBJ databases">
        <title>Draft Genome Sequence of Paenibacillus popilliae ATCC 14706T.</title>
        <authorList>
            <person name="Iiyama K."/>
            <person name="Mori K."/>
            <person name="Mon H."/>
            <person name="Chieda Y."/>
            <person name="Lee J.M."/>
            <person name="Kusakabe T."/>
            <person name="Tashiro K."/>
            <person name="Asano S."/>
            <person name="Yasunaga-Aoki C."/>
            <person name="Shimizu S."/>
        </authorList>
    </citation>
    <scope>NUCLEOTIDE SEQUENCE [LARGE SCALE GENOMIC DNA]</scope>
    <source>
        <strain evidence="1 2">ATCC 14706</strain>
    </source>
</reference>
<name>M9M3S1_PAEPP</name>
<dbReference type="Proteomes" id="UP000029453">
    <property type="component" value="Unassembled WGS sequence"/>
</dbReference>
<accession>M9M3S1</accession>
<dbReference type="RefSeq" id="WP_006285272.1">
    <property type="nucleotide sequence ID" value="NZ_BALG01000054.1"/>
</dbReference>
<dbReference type="EMBL" id="BALG01000054">
    <property type="protein sequence ID" value="GAC41898.1"/>
    <property type="molecule type" value="Genomic_DNA"/>
</dbReference>
<gene>
    <name evidence="1" type="ORF">PPOP_1255</name>
</gene>
<evidence type="ECO:0000313" key="1">
    <source>
        <dbReference type="EMBL" id="GAC41898.1"/>
    </source>
</evidence>
<protein>
    <recommendedName>
        <fullName evidence="3">Phage coat protein</fullName>
    </recommendedName>
</protein>
<evidence type="ECO:0000313" key="2">
    <source>
        <dbReference type="Proteomes" id="UP000029453"/>
    </source>
</evidence>
<keyword evidence="2" id="KW-1185">Reference proteome</keyword>